<gene>
    <name evidence="2" type="ORF">H0H81_004360</name>
</gene>
<proteinExistence type="predicted"/>
<comment type="caution">
    <text evidence="2">The sequence shown here is derived from an EMBL/GenBank/DDBJ whole genome shotgun (WGS) entry which is preliminary data.</text>
</comment>
<dbReference type="Proteomes" id="UP000717328">
    <property type="component" value="Unassembled WGS sequence"/>
</dbReference>
<dbReference type="AlphaFoldDB" id="A0A9P7FLL0"/>
<reference evidence="2" key="2">
    <citation type="submission" date="2021-10" db="EMBL/GenBank/DDBJ databases">
        <title>Phylogenomics reveals ancestral predisposition of the termite-cultivated fungus Termitomyces towards a domesticated lifestyle.</title>
        <authorList>
            <person name="Auxier B."/>
            <person name="Grum-Grzhimaylo A."/>
            <person name="Cardenas M.E."/>
            <person name="Lodge J.D."/>
            <person name="Laessoe T."/>
            <person name="Pedersen O."/>
            <person name="Smith M.E."/>
            <person name="Kuyper T.W."/>
            <person name="Franco-Molano E.A."/>
            <person name="Baroni T.J."/>
            <person name="Aanen D.K."/>
        </authorList>
    </citation>
    <scope>NUCLEOTIDE SEQUENCE</scope>
    <source>
        <strain evidence="2">D49</strain>
    </source>
</reference>
<name>A0A9P7FLL0_9AGAR</name>
<evidence type="ECO:0000313" key="3">
    <source>
        <dbReference type="Proteomes" id="UP000717328"/>
    </source>
</evidence>
<evidence type="ECO:0000256" key="1">
    <source>
        <dbReference type="SAM" id="MobiDB-lite"/>
    </source>
</evidence>
<keyword evidence="3" id="KW-1185">Reference proteome</keyword>
<organism evidence="2 3">
    <name type="scientific">Sphagnurus paluster</name>
    <dbReference type="NCBI Taxonomy" id="117069"/>
    <lineage>
        <taxon>Eukaryota</taxon>
        <taxon>Fungi</taxon>
        <taxon>Dikarya</taxon>
        <taxon>Basidiomycota</taxon>
        <taxon>Agaricomycotina</taxon>
        <taxon>Agaricomycetes</taxon>
        <taxon>Agaricomycetidae</taxon>
        <taxon>Agaricales</taxon>
        <taxon>Tricholomatineae</taxon>
        <taxon>Lyophyllaceae</taxon>
        <taxon>Sphagnurus</taxon>
    </lineage>
</organism>
<accession>A0A9P7FLL0</accession>
<dbReference type="EMBL" id="JABCKI010006827">
    <property type="protein sequence ID" value="KAG5633932.1"/>
    <property type="molecule type" value="Genomic_DNA"/>
</dbReference>
<sequence>MPNSDLDWDSGKERKKGKDHSKAEDTTYDKMTDEEREELPGKIEQEIVGPRPAVPIASDVFDKKGWDKTYRRHAITNTKANTWLNLDDRFIGEKKVTDDGCLPSLEEYKKLMLGQSIPKLLNCYNELGGVVEDILK</sequence>
<evidence type="ECO:0000313" key="2">
    <source>
        <dbReference type="EMBL" id="KAG5633932.1"/>
    </source>
</evidence>
<reference evidence="2" key="1">
    <citation type="submission" date="2021-02" db="EMBL/GenBank/DDBJ databases">
        <authorList>
            <person name="Nieuwenhuis M."/>
            <person name="Van De Peppel L.J.J."/>
        </authorList>
    </citation>
    <scope>NUCLEOTIDE SEQUENCE</scope>
    <source>
        <strain evidence="2">D49</strain>
    </source>
</reference>
<feature type="compositionally biased region" description="Basic and acidic residues" evidence="1">
    <location>
        <begin position="20"/>
        <end position="42"/>
    </location>
</feature>
<feature type="region of interest" description="Disordered" evidence="1">
    <location>
        <begin position="1"/>
        <end position="42"/>
    </location>
</feature>
<protein>
    <submittedName>
        <fullName evidence="2">Uncharacterized protein</fullName>
    </submittedName>
</protein>